<dbReference type="GO" id="GO:0005524">
    <property type="term" value="F:ATP binding"/>
    <property type="evidence" value="ECO:0007669"/>
    <property type="project" value="UniProtKB-KW"/>
</dbReference>
<keyword evidence="6" id="KW-1185">Reference proteome</keyword>
<dbReference type="SUPFAM" id="SSF52540">
    <property type="entry name" value="P-loop containing nucleoside triphosphate hydrolases"/>
    <property type="match status" value="1"/>
</dbReference>
<comment type="caution">
    <text evidence="5">The sequence shown here is derived from an EMBL/GenBank/DDBJ whole genome shotgun (WGS) entry which is preliminary data.</text>
</comment>
<sequence length="196" mass="21056">MQDTMLDESTPGANDGPPILAVRDVTKNFGGLTALDRINLELFPGEVLALVGDNGAGKSTLLSILSGNSTPSSGELLIDGQVRHLRGPADATEAGISTVYQDLALALDLNVADNLFLGRELTARSVPLNLLKWLDRKRMLAEARDALEDVHIRIPDLRTETRRPFWRTAASDRDCSRGGMVQASHAPGRADGSARC</sequence>
<accession>A0A417XRZ0</accession>
<dbReference type="InterPro" id="IPR003593">
    <property type="entry name" value="AAA+_ATPase"/>
</dbReference>
<dbReference type="Pfam" id="PF00005">
    <property type="entry name" value="ABC_tran"/>
    <property type="match status" value="1"/>
</dbReference>
<dbReference type="EMBL" id="QXGH01000060">
    <property type="protein sequence ID" value="RHW22734.1"/>
    <property type="molecule type" value="Genomic_DNA"/>
</dbReference>
<name>A0A417XRZ0_9ACTN</name>
<evidence type="ECO:0000256" key="3">
    <source>
        <dbReference type="SAM" id="MobiDB-lite"/>
    </source>
</evidence>
<keyword evidence="1" id="KW-0547">Nucleotide-binding</keyword>
<evidence type="ECO:0000256" key="2">
    <source>
        <dbReference type="ARBA" id="ARBA00022840"/>
    </source>
</evidence>
<organism evidence="5 6">
    <name type="scientific">Nocardioides immobilis</name>
    <dbReference type="NCBI Taxonomy" id="2049295"/>
    <lineage>
        <taxon>Bacteria</taxon>
        <taxon>Bacillati</taxon>
        <taxon>Actinomycetota</taxon>
        <taxon>Actinomycetes</taxon>
        <taxon>Propionibacteriales</taxon>
        <taxon>Nocardioidaceae</taxon>
        <taxon>Nocardioides</taxon>
    </lineage>
</organism>
<evidence type="ECO:0000313" key="6">
    <source>
        <dbReference type="Proteomes" id="UP000283644"/>
    </source>
</evidence>
<dbReference type="PANTHER" id="PTHR43790">
    <property type="entry name" value="CARBOHYDRATE TRANSPORT ATP-BINDING PROTEIN MG119-RELATED"/>
    <property type="match status" value="1"/>
</dbReference>
<dbReference type="RefSeq" id="WP_118929216.1">
    <property type="nucleotide sequence ID" value="NZ_QXGH01000060.1"/>
</dbReference>
<dbReference type="SMART" id="SM00382">
    <property type="entry name" value="AAA"/>
    <property type="match status" value="1"/>
</dbReference>
<evidence type="ECO:0000259" key="4">
    <source>
        <dbReference type="SMART" id="SM00382"/>
    </source>
</evidence>
<feature type="region of interest" description="Disordered" evidence="3">
    <location>
        <begin position="176"/>
        <end position="196"/>
    </location>
</feature>
<dbReference type="Proteomes" id="UP000283644">
    <property type="component" value="Unassembled WGS sequence"/>
</dbReference>
<evidence type="ECO:0000313" key="5">
    <source>
        <dbReference type="EMBL" id="RHW22734.1"/>
    </source>
</evidence>
<dbReference type="PANTHER" id="PTHR43790:SF8">
    <property type="entry name" value="SUGAR ABC TRANSPORTER ATP-BINDING PROTEIN"/>
    <property type="match status" value="1"/>
</dbReference>
<evidence type="ECO:0000256" key="1">
    <source>
        <dbReference type="ARBA" id="ARBA00022741"/>
    </source>
</evidence>
<dbReference type="AlphaFoldDB" id="A0A417XRZ0"/>
<proteinExistence type="predicted"/>
<dbReference type="Gene3D" id="3.40.50.300">
    <property type="entry name" value="P-loop containing nucleotide triphosphate hydrolases"/>
    <property type="match status" value="1"/>
</dbReference>
<dbReference type="InterPro" id="IPR027417">
    <property type="entry name" value="P-loop_NTPase"/>
</dbReference>
<feature type="domain" description="AAA+ ATPase" evidence="4">
    <location>
        <begin position="44"/>
        <end position="165"/>
    </location>
</feature>
<dbReference type="OrthoDB" id="7875923at2"/>
<gene>
    <name evidence="5" type="ORF">D0Z08_31380</name>
</gene>
<protein>
    <submittedName>
        <fullName evidence="5">Sugar ABC transporter ATP-binding protein</fullName>
    </submittedName>
</protein>
<dbReference type="InterPro" id="IPR050107">
    <property type="entry name" value="ABC_carbohydrate_import_ATPase"/>
</dbReference>
<keyword evidence="2 5" id="KW-0067">ATP-binding</keyword>
<dbReference type="GO" id="GO:0016887">
    <property type="term" value="F:ATP hydrolysis activity"/>
    <property type="evidence" value="ECO:0007669"/>
    <property type="project" value="InterPro"/>
</dbReference>
<reference evidence="5 6" key="1">
    <citation type="submission" date="2018-09" db="EMBL/GenBank/DDBJ databases">
        <title>Genome sequencing of Nocardioides immobilis CCTCC AB 2017083 for comparison to Nocardioides silvaticus.</title>
        <authorList>
            <person name="Li C."/>
            <person name="Wang G."/>
        </authorList>
    </citation>
    <scope>NUCLEOTIDE SEQUENCE [LARGE SCALE GENOMIC DNA]</scope>
    <source>
        <strain evidence="5 6">CCTCC AB 2017083</strain>
    </source>
</reference>
<dbReference type="InterPro" id="IPR003439">
    <property type="entry name" value="ABC_transporter-like_ATP-bd"/>
</dbReference>